<evidence type="ECO:0000313" key="2">
    <source>
        <dbReference type="Proteomes" id="UP001163603"/>
    </source>
</evidence>
<comment type="caution">
    <text evidence="1">The sequence shown here is derived from an EMBL/GenBank/DDBJ whole genome shotgun (WGS) entry which is preliminary data.</text>
</comment>
<organism evidence="1 2">
    <name type="scientific">Pistacia integerrima</name>
    <dbReference type="NCBI Taxonomy" id="434235"/>
    <lineage>
        <taxon>Eukaryota</taxon>
        <taxon>Viridiplantae</taxon>
        <taxon>Streptophyta</taxon>
        <taxon>Embryophyta</taxon>
        <taxon>Tracheophyta</taxon>
        <taxon>Spermatophyta</taxon>
        <taxon>Magnoliopsida</taxon>
        <taxon>eudicotyledons</taxon>
        <taxon>Gunneridae</taxon>
        <taxon>Pentapetalae</taxon>
        <taxon>rosids</taxon>
        <taxon>malvids</taxon>
        <taxon>Sapindales</taxon>
        <taxon>Anacardiaceae</taxon>
        <taxon>Pistacia</taxon>
    </lineage>
</organism>
<proteinExistence type="predicted"/>
<accession>A0ACC0ZEB6</accession>
<reference evidence="2" key="1">
    <citation type="journal article" date="2023" name="G3 (Bethesda)">
        <title>Genome assembly and association tests identify interacting loci associated with vigor, precocity, and sex in interspecific pistachio rootstocks.</title>
        <authorList>
            <person name="Palmer W."/>
            <person name="Jacygrad E."/>
            <person name="Sagayaradj S."/>
            <person name="Cavanaugh K."/>
            <person name="Han R."/>
            <person name="Bertier L."/>
            <person name="Beede B."/>
            <person name="Kafkas S."/>
            <person name="Golino D."/>
            <person name="Preece J."/>
            <person name="Michelmore R."/>
        </authorList>
    </citation>
    <scope>NUCLEOTIDE SEQUENCE [LARGE SCALE GENOMIC DNA]</scope>
</reference>
<gene>
    <name evidence="1" type="ORF">Pint_16942</name>
</gene>
<keyword evidence="2" id="KW-1185">Reference proteome</keyword>
<protein>
    <submittedName>
        <fullName evidence="1">Uncharacterized protein</fullName>
    </submittedName>
</protein>
<dbReference type="EMBL" id="CM047737">
    <property type="protein sequence ID" value="KAJ0048772.1"/>
    <property type="molecule type" value="Genomic_DNA"/>
</dbReference>
<sequence>MMQAAFVTVASPLSFSPCGFRKRVGVKCCANAPKFNGVSKSDQDIHLDTGRLSRQCFPHTFAFGASTSAYQVEGMALEEGRGSSIWDSFVRTSVTGKIKDKSTADVTVDQYHHYKEDIDLLKDLNFDSYRFSISWSRIFPDGTGKVNWKGVDYYNRLIDYLLEKASRTELLGITPYVNLHHFDLPEVLEKRYNGWLCKKKEIVKDFADYADFCFKLFGDRVKNWFTLNEPRIACIFGYYSGIIAPGRCSKPIGECEEGCSLTEPYEAAHNMILAHAAAVQIYRLKYQKKQQGKIGIVLDCKWYEPFRSPRNDHEAAKRAIDFEIGWFIHPISCGQYPKSMIHNVGDRLPSFTEKEREMVRGSIDYVGINHYSTSYAEDPIELLPRLYAGYEKDRRVIVHDDKVEEANGSNNNGRPWGMYKLLMHLKDNYGHYPIIVVENGTNDASDILFPYVLHDKARVDYYKGYVDAVKNAIDNGAKVIGYFAWSLLDNWEWSRGYTTRYGIVHVDLNDQKRYPKLSAYWFQQLLKEEKVKP</sequence>
<name>A0ACC0ZEB6_9ROSI</name>
<dbReference type="Proteomes" id="UP001163603">
    <property type="component" value="Chromosome 2"/>
</dbReference>
<evidence type="ECO:0000313" key="1">
    <source>
        <dbReference type="EMBL" id="KAJ0048772.1"/>
    </source>
</evidence>